<dbReference type="Gene3D" id="3.80.10.10">
    <property type="entry name" value="Ribonuclease Inhibitor"/>
    <property type="match status" value="1"/>
</dbReference>
<gene>
    <name evidence="2" type="ORF">F5878DRAFT_614820</name>
</gene>
<evidence type="ECO:0000313" key="2">
    <source>
        <dbReference type="EMBL" id="KAJ3839937.1"/>
    </source>
</evidence>
<accession>A0AA38UFJ2</accession>
<evidence type="ECO:0000256" key="1">
    <source>
        <dbReference type="SAM" id="MobiDB-lite"/>
    </source>
</evidence>
<feature type="compositionally biased region" description="Polar residues" evidence="1">
    <location>
        <begin position="612"/>
        <end position="621"/>
    </location>
</feature>
<dbReference type="EMBL" id="MU806102">
    <property type="protein sequence ID" value="KAJ3839937.1"/>
    <property type="molecule type" value="Genomic_DNA"/>
</dbReference>
<feature type="region of interest" description="Disordered" evidence="1">
    <location>
        <begin position="605"/>
        <end position="633"/>
    </location>
</feature>
<comment type="caution">
    <text evidence="2">The sequence shown here is derived from an EMBL/GenBank/DDBJ whole genome shotgun (WGS) entry which is preliminary data.</text>
</comment>
<reference evidence="2" key="1">
    <citation type="submission" date="2022-08" db="EMBL/GenBank/DDBJ databases">
        <authorList>
            <consortium name="DOE Joint Genome Institute"/>
            <person name="Min B."/>
            <person name="Riley R."/>
            <person name="Sierra-Patev S."/>
            <person name="Naranjo-Ortiz M."/>
            <person name="Looney B."/>
            <person name="Konkel Z."/>
            <person name="Slot J.C."/>
            <person name="Sakamoto Y."/>
            <person name="Steenwyk J.L."/>
            <person name="Rokas A."/>
            <person name="Carro J."/>
            <person name="Camarero S."/>
            <person name="Ferreira P."/>
            <person name="Molpeceres G."/>
            <person name="Ruiz-Duenas F.J."/>
            <person name="Serrano A."/>
            <person name="Henrissat B."/>
            <person name="Drula E."/>
            <person name="Hughes K.W."/>
            <person name="Mata J.L."/>
            <person name="Ishikawa N.K."/>
            <person name="Vargas-Isla R."/>
            <person name="Ushijima S."/>
            <person name="Smith C.A."/>
            <person name="Ahrendt S."/>
            <person name="Andreopoulos W."/>
            <person name="He G."/>
            <person name="Labutti K."/>
            <person name="Lipzen A."/>
            <person name="Ng V."/>
            <person name="Sandor L."/>
            <person name="Barry K."/>
            <person name="Martinez A.T."/>
            <person name="Xiao Y."/>
            <person name="Gibbons J.G."/>
            <person name="Terashima K."/>
            <person name="Hibbett D.S."/>
            <person name="Grigoriev I.V."/>
        </authorList>
    </citation>
    <scope>NUCLEOTIDE SEQUENCE</scope>
    <source>
        <strain evidence="2">TFB9207</strain>
    </source>
</reference>
<dbReference type="Proteomes" id="UP001163846">
    <property type="component" value="Unassembled WGS sequence"/>
</dbReference>
<name>A0AA38UFJ2_9AGAR</name>
<dbReference type="AlphaFoldDB" id="A0AA38UFJ2"/>
<organism evidence="2 3">
    <name type="scientific">Lentinula raphanica</name>
    <dbReference type="NCBI Taxonomy" id="153919"/>
    <lineage>
        <taxon>Eukaryota</taxon>
        <taxon>Fungi</taxon>
        <taxon>Dikarya</taxon>
        <taxon>Basidiomycota</taxon>
        <taxon>Agaricomycotina</taxon>
        <taxon>Agaricomycetes</taxon>
        <taxon>Agaricomycetidae</taxon>
        <taxon>Agaricales</taxon>
        <taxon>Marasmiineae</taxon>
        <taxon>Omphalotaceae</taxon>
        <taxon>Lentinula</taxon>
    </lineage>
</organism>
<dbReference type="SUPFAM" id="SSF52047">
    <property type="entry name" value="RNI-like"/>
    <property type="match status" value="1"/>
</dbReference>
<evidence type="ECO:0000313" key="3">
    <source>
        <dbReference type="Proteomes" id="UP001163846"/>
    </source>
</evidence>
<protein>
    <recommendedName>
        <fullName evidence="4">F-box domain-containing protein</fullName>
    </recommendedName>
</protein>
<sequence>MEKGRLATLDTEIRVLDAQLKILGRQEAHIRHMLDEMQMMHLRVVAERTILEDKRKETLAQREPINWLPGEILIEVFLFLRSSPSENNAASIEDSQNDLVNITHTCSKWRRLAIFTSRLWTTIRIPCTGWSKGRVSTFIARSSDAPLDVIFGGSREKCSPLSRDLTRVLALVVEKSYHLRHLSIDCTAIDSAVMFGRTLNDRRNHFPILSFLSIAITRETPHFTSSTSTVNSLSEFMSAKKQSFVPLKHLRMQSIPHLALSPRFYFSLTTLDISFVKRPIAVKEILVLLKIPRQLSHLSLSIQSLMTPPNPASSDVTLVPIVLPNLKHVELSFGHPAVLPRLFSYLDTPGLEKIELWLDTKHHSLNLDARVTPFVSESQWYATHQDLRLSSLKDLTLQFISQDQDLLSSVLRCFNFPNLQNLEIVNTSSNVRLRDPTQTSHSFPPIPRFEYFFRDPRFPYLTHLSLSHFVAEDLKIAILLGYIPALISLSLDTVQNCDTLLHSLALRATLVAPGQSLGWMTELSDPNDEKGHQAERRMKFCPKLEALSLWGCELSLPFLRLMLVARNGVNQDVQDDSSPYTTIQQSLSKRPGAILPARRVIKPLRKSKIAPGTTSPQRPQNLTEDEVSSSVSSTLDTSSAELVNPAILQAMQASAAEPSSKITYLRLTNLNCPGLDEESVGRLEKLVDDVIWTDS</sequence>
<dbReference type="InterPro" id="IPR032675">
    <property type="entry name" value="LRR_dom_sf"/>
</dbReference>
<keyword evidence="3" id="KW-1185">Reference proteome</keyword>
<evidence type="ECO:0008006" key="4">
    <source>
        <dbReference type="Google" id="ProtNLM"/>
    </source>
</evidence>
<proteinExistence type="predicted"/>
<dbReference type="Gene3D" id="1.20.1280.50">
    <property type="match status" value="1"/>
</dbReference>